<feature type="region of interest" description="Disordered" evidence="1">
    <location>
        <begin position="23"/>
        <end position="52"/>
    </location>
</feature>
<dbReference type="AlphaFoldDB" id="A0A0A8Z534"/>
<organism evidence="2">
    <name type="scientific">Arundo donax</name>
    <name type="common">Giant reed</name>
    <name type="synonym">Donax arundinaceus</name>
    <dbReference type="NCBI Taxonomy" id="35708"/>
    <lineage>
        <taxon>Eukaryota</taxon>
        <taxon>Viridiplantae</taxon>
        <taxon>Streptophyta</taxon>
        <taxon>Embryophyta</taxon>
        <taxon>Tracheophyta</taxon>
        <taxon>Spermatophyta</taxon>
        <taxon>Magnoliopsida</taxon>
        <taxon>Liliopsida</taxon>
        <taxon>Poales</taxon>
        <taxon>Poaceae</taxon>
        <taxon>PACMAD clade</taxon>
        <taxon>Arundinoideae</taxon>
        <taxon>Arundineae</taxon>
        <taxon>Arundo</taxon>
    </lineage>
</organism>
<dbReference type="EMBL" id="GBRH01267943">
    <property type="protein sequence ID" value="JAD29952.1"/>
    <property type="molecule type" value="Transcribed_RNA"/>
</dbReference>
<reference evidence="2" key="2">
    <citation type="journal article" date="2015" name="Data Brief">
        <title>Shoot transcriptome of the giant reed, Arundo donax.</title>
        <authorList>
            <person name="Barrero R.A."/>
            <person name="Guerrero F.D."/>
            <person name="Moolhuijzen P."/>
            <person name="Goolsby J.A."/>
            <person name="Tidwell J."/>
            <person name="Bellgard S.E."/>
            <person name="Bellgard M.I."/>
        </authorList>
    </citation>
    <scope>NUCLEOTIDE SEQUENCE</scope>
    <source>
        <tissue evidence="2">Shoot tissue taken approximately 20 cm above the soil surface</tissue>
    </source>
</reference>
<protein>
    <submittedName>
        <fullName evidence="2">Uncharacterized protein</fullName>
    </submittedName>
</protein>
<feature type="compositionally biased region" description="Basic residues" evidence="1">
    <location>
        <begin position="28"/>
        <end position="46"/>
    </location>
</feature>
<sequence>MTSIIYIGCFQHSMIHGMLPLRSGEHSSRRKVRRASSFQRYHRYTHSKANQL</sequence>
<reference evidence="2" key="1">
    <citation type="submission" date="2014-09" db="EMBL/GenBank/DDBJ databases">
        <authorList>
            <person name="Magalhaes I.L.F."/>
            <person name="Oliveira U."/>
            <person name="Santos F.R."/>
            <person name="Vidigal T.H.D.A."/>
            <person name="Brescovit A.D."/>
            <person name="Santos A.J."/>
        </authorList>
    </citation>
    <scope>NUCLEOTIDE SEQUENCE</scope>
    <source>
        <tissue evidence="2">Shoot tissue taken approximately 20 cm above the soil surface</tissue>
    </source>
</reference>
<evidence type="ECO:0000313" key="2">
    <source>
        <dbReference type="EMBL" id="JAD29952.1"/>
    </source>
</evidence>
<evidence type="ECO:0000256" key="1">
    <source>
        <dbReference type="SAM" id="MobiDB-lite"/>
    </source>
</evidence>
<proteinExistence type="predicted"/>
<name>A0A0A8Z534_ARUDO</name>
<accession>A0A0A8Z534</accession>